<evidence type="ECO:0000313" key="26">
    <source>
        <dbReference type="Proteomes" id="UP000319650"/>
    </source>
</evidence>
<evidence type="ECO:0000313" key="22">
    <source>
        <dbReference type="Proteomes" id="UP000276972"/>
    </source>
</evidence>
<evidence type="ECO:0000313" key="24">
    <source>
        <dbReference type="Proteomes" id="UP000288766"/>
    </source>
</evidence>
<dbReference type="AlphaFoldDB" id="A0A024CC25"/>
<dbReference type="EMBL" id="QEHH01000001">
    <property type="protein sequence ID" value="RKV61175.1"/>
    <property type="molecule type" value="Genomic_DNA"/>
</dbReference>
<evidence type="ECO:0000313" key="7">
    <source>
        <dbReference type="EMBL" id="PUD71900.1"/>
    </source>
</evidence>
<dbReference type="EMBL" id="MBIS01000006">
    <property type="protein sequence ID" value="PDX18435.1"/>
    <property type="molecule type" value="Genomic_DNA"/>
</dbReference>
<reference evidence="15 16" key="3">
    <citation type="journal article" date="2017" name="Gut Pathog.">
        <title>Phylogenomics of Colombian Helicobacter pylori isolates.</title>
        <authorList>
            <person name="Gutierrez-Escobar A.J."/>
            <person name="Trujillo E."/>
            <person name="Acevedo O."/>
            <person name="Bravo M.M."/>
        </authorList>
    </citation>
    <scope>NUCLEOTIDE SEQUENCE [LARGE SCALE GENOMIC DNA]</scope>
    <source>
        <strain evidence="6 15">22346</strain>
        <strain evidence="5 16">22366</strain>
    </source>
</reference>
<reference evidence="11 21" key="2">
    <citation type="journal article" date="2017" name="Gut Pathog.">
        <title>Mycobacterium avium subsp. paratuberculosis and associated risk factors for inflammatory bowel disease in Iranian patients.</title>
        <authorList>
            <person name="Zamani S."/>
            <person name="Zali M.R."/>
            <person name="Aghdaei H.A."/>
            <person name="Sechi L.A."/>
            <person name="Niegowska M."/>
            <person name="Caggiu E."/>
            <person name="Keshavarz R."/>
            <person name="Mosavari N."/>
            <person name="Feizabadi M.M."/>
        </authorList>
    </citation>
    <scope>NUCLEOTIDE SEQUENCE [LARGE SCALE GENOMIC DNA]</scope>
    <source>
        <strain evidence="11 21">1057</strain>
    </source>
</reference>
<dbReference type="RefSeq" id="WP_000539097.1">
    <property type="nucleotide sequence ID" value="NZ_BSKT01000010.1"/>
</dbReference>
<dbReference type="Proteomes" id="UP000319650">
    <property type="component" value="Unassembled WGS sequence"/>
</dbReference>
<evidence type="ECO:0000313" key="5">
    <source>
        <dbReference type="EMBL" id="PDX09772.1"/>
    </source>
</evidence>
<evidence type="ECO:0000313" key="25">
    <source>
        <dbReference type="Proteomes" id="UP000318399"/>
    </source>
</evidence>
<reference evidence="13 24" key="7">
    <citation type="submission" date="2018-10" db="EMBL/GenBank/DDBJ databases">
        <title>Genetic determinants and prediction of antibiotic resistance phenotypes in Helicobacter pylori.</title>
        <authorList>
            <person name="Wagner K."/>
        </authorList>
    </citation>
    <scope>NUCLEOTIDE SEQUENCE [LARGE SCALE GENOMIC DNA]</scope>
    <source>
        <strain evidence="13 24">ZH15</strain>
    </source>
</reference>
<evidence type="ECO:0000313" key="15">
    <source>
        <dbReference type="Proteomes" id="UP000220275"/>
    </source>
</evidence>
<evidence type="ECO:0000313" key="16">
    <source>
        <dbReference type="Proteomes" id="UP000220501"/>
    </source>
</evidence>
<dbReference type="EMBL" id="MBIN01000001">
    <property type="protein sequence ID" value="PDX09772.1"/>
    <property type="molecule type" value="Genomic_DNA"/>
</dbReference>
<evidence type="ECO:0000313" key="23">
    <source>
        <dbReference type="Proteomes" id="UP000279456"/>
    </source>
</evidence>
<dbReference type="Proteomes" id="UP000254543">
    <property type="component" value="Unassembled WGS sequence"/>
</dbReference>
<feature type="region of interest" description="Disordered" evidence="1">
    <location>
        <begin position="52"/>
        <end position="73"/>
    </location>
</feature>
<dbReference type="EMBL" id="RPFP01000017">
    <property type="protein sequence ID" value="RPF69509.1"/>
    <property type="molecule type" value="Genomic_DNA"/>
</dbReference>
<gene>
    <name evidence="3" type="ORF">B0X41_01760</name>
    <name evidence="4" type="ORF">B0X64_08695</name>
    <name evidence="5" type="ORF">BB406_00540</name>
    <name evidence="6" type="ORF">BB413_04780</name>
    <name evidence="7" type="ORF">C2R72_08460</name>
    <name evidence="8" type="ORF">DB721_08055</name>
    <name evidence="9" type="ORF">DD751_00070</name>
    <name evidence="10" type="ORF">DD776_00075</name>
    <name evidence="13" type="ORF">ECC12_00625</name>
    <name evidence="12" type="ORF">EGV97_04205</name>
    <name evidence="11" type="ORF">EGW01_06925</name>
    <name evidence="14" type="ORF">NCTC13338_01562</name>
    <name evidence="2" type="ORF">RGC53_01535</name>
</gene>
<evidence type="ECO:0000313" key="17">
    <source>
        <dbReference type="Proteomes" id="UP000244700"/>
    </source>
</evidence>
<evidence type="ECO:0000313" key="9">
    <source>
        <dbReference type="EMBL" id="RKV32289.1"/>
    </source>
</evidence>
<name>A0A024CC25_HELPX</name>
<dbReference type="EMBL" id="RPFT01000017">
    <property type="protein sequence ID" value="RPF67419.1"/>
    <property type="molecule type" value="Genomic_DNA"/>
</dbReference>
<evidence type="ECO:0000313" key="21">
    <source>
        <dbReference type="Proteomes" id="UP000275263"/>
    </source>
</evidence>
<reference evidence="14 18" key="6">
    <citation type="submission" date="2018-06" db="EMBL/GenBank/DDBJ databases">
        <authorList>
            <consortium name="Pathogen Informatics"/>
            <person name="Doyle S."/>
        </authorList>
    </citation>
    <scope>NUCLEOTIDE SEQUENCE [LARGE SCALE GENOMIC DNA]</scope>
    <source>
        <strain evidence="14 18">NCTC13338</strain>
    </source>
</reference>
<evidence type="ECO:0000313" key="8">
    <source>
        <dbReference type="EMBL" id="RKU91948.1"/>
    </source>
</evidence>
<dbReference type="Proteomes" id="UP000220501">
    <property type="component" value="Unassembled WGS sequence"/>
</dbReference>
<reference evidence="2" key="9">
    <citation type="submission" date="2023-08" db="EMBL/GenBank/DDBJ databases">
        <title>First insite into the whole-genome sequence variations in clarithromycin resistant Helicobacter pylori clinical isolates in Russia.</title>
        <authorList>
            <person name="Starkova D.A."/>
            <person name="Svarval A.V."/>
            <person name="Polev D.E."/>
            <person name="Saitova A.T."/>
            <person name="Gladyshev N.S."/>
            <person name="Egorova S.A."/>
        </authorList>
    </citation>
    <scope>NUCLEOTIDE SEQUENCE</scope>
    <source>
        <strain evidence="2">HP96</strain>
    </source>
</reference>
<dbReference type="EMBL" id="MUOR01000019">
    <property type="protein sequence ID" value="OOP96456.1"/>
    <property type="molecule type" value="Genomic_DNA"/>
</dbReference>
<dbReference type="Proteomes" id="UP000276972">
    <property type="component" value="Unassembled WGS sequence"/>
</dbReference>
<reference evidence="19 20" key="5">
    <citation type="submission" date="2018-04" db="EMBL/GenBank/DDBJ databases">
        <title>Complete genome sequences of Helicobacter pylori.</title>
        <authorList>
            <person name="Palau M."/>
            <person name="Minana-Galbis D."/>
        </authorList>
    </citation>
    <scope>NUCLEOTIDE SEQUENCE [LARGE SCALE GENOMIC DNA]</scope>
    <source>
        <strain evidence="10 23">B126</strain>
        <strain evidence="8 20">B518</strain>
        <strain evidence="9 19">B712A</strain>
    </source>
</reference>
<dbReference type="Proteomes" id="UP000272192">
    <property type="component" value="Unassembled WGS sequence"/>
</dbReference>
<dbReference type="EMBL" id="UGHQ01000001">
    <property type="protein sequence ID" value="STO83426.1"/>
    <property type="molecule type" value="Genomic_DNA"/>
</dbReference>
<dbReference type="EMBL" id="QEGO01000001">
    <property type="protein sequence ID" value="RKV32289.1"/>
    <property type="molecule type" value="Genomic_DNA"/>
</dbReference>
<dbReference type="Proteomes" id="UP000220275">
    <property type="component" value="Unassembled WGS sequence"/>
</dbReference>
<dbReference type="Proteomes" id="UP000244700">
    <property type="component" value="Unassembled WGS sequence"/>
</dbReference>
<proteinExistence type="predicted"/>
<evidence type="ECO:0000313" key="10">
    <source>
        <dbReference type="EMBL" id="RKV61175.1"/>
    </source>
</evidence>
<dbReference type="Proteomes" id="UP000267086">
    <property type="component" value="Unassembled WGS sequence"/>
</dbReference>
<dbReference type="Proteomes" id="UP000279456">
    <property type="component" value="Unassembled WGS sequence"/>
</dbReference>
<dbReference type="EMBL" id="QELB01000119">
    <property type="protein sequence ID" value="RKU91948.1"/>
    <property type="molecule type" value="Genomic_DNA"/>
</dbReference>
<evidence type="ECO:0000313" key="20">
    <source>
        <dbReference type="Proteomes" id="UP000272192"/>
    </source>
</evidence>
<evidence type="ECO:0000313" key="3">
    <source>
        <dbReference type="EMBL" id="OOP96456.1"/>
    </source>
</evidence>
<sequence>MGVSALGNVTYINQNAPLNSAIQQGARSDMLDLAQSFQSKLELAQETRALENMQAISDKDPKEGSKNRYPNSQRAKAFGLEEEEIELWHEEHLLDIVG</sequence>
<evidence type="ECO:0000313" key="13">
    <source>
        <dbReference type="EMBL" id="RVY30402.1"/>
    </source>
</evidence>
<evidence type="ECO:0000313" key="19">
    <source>
        <dbReference type="Proteomes" id="UP000267086"/>
    </source>
</evidence>
<dbReference type="Proteomes" id="UP001262343">
    <property type="component" value="Unassembled WGS sequence"/>
</dbReference>
<reference evidence="25 26" key="1">
    <citation type="journal article" date="2017" name="Front. Cell. Infect. Microbiol.">
        <title>Whole Genome Sequence and Phylogenetic Analysis Show Helicobacter pylori Strains from Latin America Have Followed a Unique Evolution Pathway.</title>
        <authorList>
            <person name="Munoz-Ramirez Z.Y."/>
            <person name="Mendez-Tenorio A."/>
            <person name="Kato I."/>
            <person name="Bravo M.M."/>
            <person name="Rizzato C."/>
            <person name="Thorell K."/>
            <person name="Torres R.C."/>
            <person name="Aviles-Jimenez F."/>
            <person name="Camorlinga M."/>
            <person name="Canzian F."/>
            <person name="Torres J."/>
        </authorList>
    </citation>
    <scope>NUCLEOTIDE SEQUENCE [LARGE SCALE GENOMIC DNA]</scope>
    <source>
        <strain evidence="3 25">CC26084</strain>
        <strain evidence="4 26">CM22351</strain>
    </source>
</reference>
<feature type="compositionally biased region" description="Basic and acidic residues" evidence="1">
    <location>
        <begin position="57"/>
        <end position="66"/>
    </location>
</feature>
<dbReference type="EMBL" id="MUPN01000505">
    <property type="protein sequence ID" value="OOQ38739.1"/>
    <property type="molecule type" value="Genomic_DNA"/>
</dbReference>
<dbReference type="EMBL" id="JAVKQK010000003">
    <property type="protein sequence ID" value="MDU9789524.1"/>
    <property type="molecule type" value="Genomic_DNA"/>
</dbReference>
<reference evidence="7 17" key="4">
    <citation type="submission" date="2018-01" db="EMBL/GenBank/DDBJ databases">
        <title>Helicobacter pylori genome-wide association study shows promise for predicting gastric cancer risk.</title>
        <authorList>
            <person name="Berthenet E."/>
            <person name="Yahara K."/>
            <person name="Thorell K."/>
            <person name="Pascoe B."/>
            <person name="Meric G."/>
            <person name="Mikhail J.M."/>
            <person name="Engstrand L."/>
            <person name="Enroth H."/>
            <person name="Burette A."/>
            <person name="Megraud F."/>
            <person name="Atherton J."/>
            <person name="Smith S."/>
            <person name="Wilkinson T.S."/>
            <person name="Hitchings M.D."/>
            <person name="Falush D."/>
            <person name="Sheppard S.K."/>
        </authorList>
    </citation>
    <scope>NUCLEOTIDE SEQUENCE [LARGE SCALE GENOMIC DNA]</scope>
    <source>
        <strain evidence="7 17">GIL237</strain>
    </source>
</reference>
<dbReference type="OMA" id="ELWHEER"/>
<dbReference type="EMBL" id="RJEO01000001">
    <property type="protein sequence ID" value="RVY30402.1"/>
    <property type="molecule type" value="Genomic_DNA"/>
</dbReference>
<evidence type="ECO:0000313" key="11">
    <source>
        <dbReference type="EMBL" id="RPF67419.1"/>
    </source>
</evidence>
<reference evidence="11 22" key="8">
    <citation type="submission" date="2018-11" db="EMBL/GenBank/DDBJ databases">
        <authorList>
            <person name="Gutierrez A.J."/>
            <person name="Bravo M."/>
        </authorList>
    </citation>
    <scope>NUCLEOTIDE SEQUENCE</scope>
    <source>
        <strain evidence="11">1057</strain>
        <strain evidence="12 22">22388</strain>
    </source>
</reference>
<evidence type="ECO:0000313" key="12">
    <source>
        <dbReference type="EMBL" id="RPF69509.1"/>
    </source>
</evidence>
<dbReference type="Proteomes" id="UP000288766">
    <property type="component" value="Unassembled WGS sequence"/>
</dbReference>
<dbReference type="EMBL" id="QBQT01000524">
    <property type="protein sequence ID" value="PUD71900.1"/>
    <property type="molecule type" value="Genomic_DNA"/>
</dbReference>
<protein>
    <submittedName>
        <fullName evidence="9">Uncharacterized protein</fullName>
    </submittedName>
</protein>
<evidence type="ECO:0000313" key="14">
    <source>
        <dbReference type="EMBL" id="STO83426.1"/>
    </source>
</evidence>
<evidence type="ECO:0000313" key="2">
    <source>
        <dbReference type="EMBL" id="MDU9789524.1"/>
    </source>
</evidence>
<dbReference type="Proteomes" id="UP000318399">
    <property type="component" value="Unassembled WGS sequence"/>
</dbReference>
<organism evidence="9 19">
    <name type="scientific">Helicobacter pylori</name>
    <name type="common">Campylobacter pylori</name>
    <dbReference type="NCBI Taxonomy" id="210"/>
    <lineage>
        <taxon>Bacteria</taxon>
        <taxon>Pseudomonadati</taxon>
        <taxon>Campylobacterota</taxon>
        <taxon>Epsilonproteobacteria</taxon>
        <taxon>Campylobacterales</taxon>
        <taxon>Helicobacteraceae</taxon>
        <taxon>Helicobacter</taxon>
    </lineage>
</organism>
<dbReference type="Proteomes" id="UP000275263">
    <property type="component" value="Unassembled WGS sequence"/>
</dbReference>
<evidence type="ECO:0000313" key="4">
    <source>
        <dbReference type="EMBL" id="OOQ38739.1"/>
    </source>
</evidence>
<accession>A0A024CC25</accession>
<evidence type="ECO:0000313" key="18">
    <source>
        <dbReference type="Proteomes" id="UP000254543"/>
    </source>
</evidence>
<evidence type="ECO:0000313" key="6">
    <source>
        <dbReference type="EMBL" id="PDX18435.1"/>
    </source>
</evidence>
<evidence type="ECO:0000256" key="1">
    <source>
        <dbReference type="SAM" id="MobiDB-lite"/>
    </source>
</evidence>